<dbReference type="GO" id="GO:0004497">
    <property type="term" value="F:monooxygenase activity"/>
    <property type="evidence" value="ECO:0007669"/>
    <property type="project" value="UniProtKB-KW"/>
</dbReference>
<keyword evidence="2" id="KW-0274">FAD</keyword>
<keyword evidence="4" id="KW-0503">Monooxygenase</keyword>
<dbReference type="Proteomes" id="UP000836788">
    <property type="component" value="Chromosome 14"/>
</dbReference>
<keyword evidence="3" id="KW-0560">Oxidoreductase</keyword>
<dbReference type="EMBL" id="OU594955">
    <property type="protein sequence ID" value="CAG9281051.1"/>
    <property type="molecule type" value="Genomic_DNA"/>
</dbReference>
<evidence type="ECO:0000313" key="6">
    <source>
        <dbReference type="EMBL" id="CAG9281051.1"/>
    </source>
</evidence>
<dbReference type="PRINTS" id="PR00420">
    <property type="entry name" value="RNGMNOXGNASE"/>
</dbReference>
<evidence type="ECO:0000256" key="4">
    <source>
        <dbReference type="ARBA" id="ARBA00023033"/>
    </source>
</evidence>
<dbReference type="Pfam" id="PF01494">
    <property type="entry name" value="FAD_binding_3"/>
    <property type="match status" value="1"/>
</dbReference>
<reference evidence="6" key="1">
    <citation type="submission" date="2022-02" db="EMBL/GenBank/DDBJ databases">
        <authorList>
            <person name="Giguere J D."/>
        </authorList>
    </citation>
    <scope>NUCLEOTIDE SEQUENCE</scope>
    <source>
        <strain evidence="6">CCAP 1055/1</strain>
    </source>
</reference>
<dbReference type="SUPFAM" id="SSF51905">
    <property type="entry name" value="FAD/NAD(P)-binding domain"/>
    <property type="match status" value="1"/>
</dbReference>
<dbReference type="Gene3D" id="3.50.50.60">
    <property type="entry name" value="FAD/NAD(P)-binding domain"/>
    <property type="match status" value="1"/>
</dbReference>
<evidence type="ECO:0000256" key="3">
    <source>
        <dbReference type="ARBA" id="ARBA00023002"/>
    </source>
</evidence>
<dbReference type="InterPro" id="IPR002938">
    <property type="entry name" value="FAD-bd"/>
</dbReference>
<evidence type="ECO:0000256" key="1">
    <source>
        <dbReference type="ARBA" id="ARBA00022630"/>
    </source>
</evidence>
<dbReference type="PANTHER" id="PTHR46972">
    <property type="entry name" value="MONOOXYGENASE ASQM-RELATED"/>
    <property type="match status" value="1"/>
</dbReference>
<proteinExistence type="predicted"/>
<evidence type="ECO:0000256" key="2">
    <source>
        <dbReference type="ARBA" id="ARBA00022827"/>
    </source>
</evidence>
<evidence type="ECO:0000259" key="5">
    <source>
        <dbReference type="Pfam" id="PF01494"/>
    </source>
</evidence>
<sequence>MGKKRQSRPRLDPGAHIAIIGSGLAGLSTALSLEQGGFTNVHIYEREGSHDARKEGYGLTLTYNPTGVLHQLNVLEEIAQSDCPSRSHYMFNANGEIQGYFGNAFARNRGWGQRGNLRVPRQRVRQILASRLKITETHWDHKLVGVSGCENGENICLAFQLEGAAEEKLLVGADLVVAADGIRSAVLQHAYPQAPPIQSLGIRLILGISSSFTHVHLKERGFYTLDSGKRLFVMPFARTAEWAVIDDNATSCSQPTGEQYMWQLSFASSDDKTYSSTELLQQALFHCRDWHEPVQELMLSTSQESIWGTLLYDRNPEILHKHLQINDTLPRRILIVGDACHAMSPFKGQGANQALQDGRVLVKHLTSARVEIAVSNTQREIVQRTASVVAASRQASVYWHEPQLVMPKDGQDTQKFAGVCSQDIPALLHALQKKNIKANSANDLDKSVQCTIDELQLIGPPEVRRKAESELKEAHFVDLARQAILSSEMNDLAFLRKLSWEYPNLIRNVDVDDMTCLQKAAKSGHIRIAHWLITEAGCLVDARLLNDLSIKSYMKALLKMYM</sequence>
<organism evidence="6">
    <name type="scientific">Phaeodactylum tricornutum</name>
    <name type="common">Diatom</name>
    <dbReference type="NCBI Taxonomy" id="2850"/>
    <lineage>
        <taxon>Eukaryota</taxon>
        <taxon>Sar</taxon>
        <taxon>Stramenopiles</taxon>
        <taxon>Ochrophyta</taxon>
        <taxon>Bacillariophyta</taxon>
        <taxon>Bacillariophyceae</taxon>
        <taxon>Bacillariophycidae</taxon>
        <taxon>Naviculales</taxon>
        <taxon>Phaeodactylaceae</taxon>
        <taxon>Phaeodactylum</taxon>
    </lineage>
</organism>
<dbReference type="GO" id="GO:0071949">
    <property type="term" value="F:FAD binding"/>
    <property type="evidence" value="ECO:0007669"/>
    <property type="project" value="InterPro"/>
</dbReference>
<keyword evidence="1" id="KW-0285">Flavoprotein</keyword>
<feature type="domain" description="FAD-binding" evidence="5">
    <location>
        <begin position="17"/>
        <end position="367"/>
    </location>
</feature>
<dbReference type="InterPro" id="IPR036188">
    <property type="entry name" value="FAD/NAD-bd_sf"/>
</dbReference>
<gene>
    <name evidence="6" type="ORF">PTTT1_LOCUS15243</name>
</gene>
<accession>A0A8J9X3C6</accession>
<protein>
    <recommendedName>
        <fullName evidence="5">FAD-binding domain-containing protein</fullName>
    </recommendedName>
</protein>
<dbReference type="AlphaFoldDB" id="A0A8J9X3C6"/>
<dbReference type="PANTHER" id="PTHR46972:SF1">
    <property type="entry name" value="FAD DEPENDENT OXIDOREDUCTASE DOMAIN-CONTAINING PROTEIN"/>
    <property type="match status" value="1"/>
</dbReference>
<name>A0A8J9X3C6_PHATR</name>